<organism evidence="2 3">
    <name type="scientific">Polarella glacialis</name>
    <name type="common">Dinoflagellate</name>
    <dbReference type="NCBI Taxonomy" id="89957"/>
    <lineage>
        <taxon>Eukaryota</taxon>
        <taxon>Sar</taxon>
        <taxon>Alveolata</taxon>
        <taxon>Dinophyceae</taxon>
        <taxon>Suessiales</taxon>
        <taxon>Suessiaceae</taxon>
        <taxon>Polarella</taxon>
    </lineage>
</organism>
<gene>
    <name evidence="2" type="ORF">PGLA1383_LOCUS8146</name>
</gene>
<feature type="region of interest" description="Disordered" evidence="1">
    <location>
        <begin position="68"/>
        <end position="120"/>
    </location>
</feature>
<feature type="compositionally biased region" description="Polar residues" evidence="1">
    <location>
        <begin position="109"/>
        <end position="120"/>
    </location>
</feature>
<keyword evidence="3" id="KW-1185">Reference proteome</keyword>
<evidence type="ECO:0000256" key="1">
    <source>
        <dbReference type="SAM" id="MobiDB-lite"/>
    </source>
</evidence>
<protein>
    <submittedName>
        <fullName evidence="2">Uncharacterized protein</fullName>
    </submittedName>
</protein>
<dbReference type="AlphaFoldDB" id="A0A813DK39"/>
<accession>A0A813DK39</accession>
<proteinExistence type="predicted"/>
<dbReference type="EMBL" id="CAJNNV010003667">
    <property type="protein sequence ID" value="CAE8589382.1"/>
    <property type="molecule type" value="Genomic_DNA"/>
</dbReference>
<comment type="caution">
    <text evidence="2">The sequence shown here is derived from an EMBL/GenBank/DDBJ whole genome shotgun (WGS) entry which is preliminary data.</text>
</comment>
<reference evidence="2" key="1">
    <citation type="submission" date="2021-02" db="EMBL/GenBank/DDBJ databases">
        <authorList>
            <person name="Dougan E. K."/>
            <person name="Rhodes N."/>
            <person name="Thang M."/>
            <person name="Chan C."/>
        </authorList>
    </citation>
    <scope>NUCLEOTIDE SEQUENCE</scope>
</reference>
<dbReference type="Proteomes" id="UP000654075">
    <property type="component" value="Unassembled WGS sequence"/>
</dbReference>
<feature type="region of interest" description="Disordered" evidence="1">
    <location>
        <begin position="13"/>
        <end position="51"/>
    </location>
</feature>
<evidence type="ECO:0000313" key="2">
    <source>
        <dbReference type="EMBL" id="CAE8589382.1"/>
    </source>
</evidence>
<sequence>MERVWMAQLKPSFTHKRHWQSAQEHTHAVAPRHTENSTQKKVQQKPLKATPQDSDIVWAAQALALALSGGGHHQTDDEAVESQGLGEDEDQDRTDEKPRLLGVRAHASISHNADGQTGCQ</sequence>
<feature type="compositionally biased region" description="Basic and acidic residues" evidence="1">
    <location>
        <begin position="24"/>
        <end position="35"/>
    </location>
</feature>
<evidence type="ECO:0000313" key="3">
    <source>
        <dbReference type="Proteomes" id="UP000654075"/>
    </source>
</evidence>
<name>A0A813DK39_POLGL</name>